<keyword evidence="3" id="KW-1185">Reference proteome</keyword>
<accession>A0A418VB53</accession>
<organism evidence="2 3">
    <name type="scientific">Deinococcus cavernae</name>
    <dbReference type="NCBI Taxonomy" id="2320857"/>
    <lineage>
        <taxon>Bacteria</taxon>
        <taxon>Thermotogati</taxon>
        <taxon>Deinococcota</taxon>
        <taxon>Deinococci</taxon>
        <taxon>Deinococcales</taxon>
        <taxon>Deinococcaceae</taxon>
        <taxon>Deinococcus</taxon>
    </lineage>
</organism>
<keyword evidence="2" id="KW-0378">Hydrolase</keyword>
<dbReference type="EMBL" id="QYUJ01000014">
    <property type="protein sequence ID" value="RJF73260.1"/>
    <property type="molecule type" value="Genomic_DNA"/>
</dbReference>
<gene>
    <name evidence="2" type="ORF">D3875_18590</name>
</gene>
<evidence type="ECO:0000313" key="3">
    <source>
        <dbReference type="Proteomes" id="UP000286287"/>
    </source>
</evidence>
<dbReference type="SUPFAM" id="SSF53474">
    <property type="entry name" value="alpha/beta-Hydrolases"/>
    <property type="match status" value="1"/>
</dbReference>
<name>A0A418VB53_9DEIO</name>
<sequence length="476" mass="51642">MSLNTPFAPARQDGSMKRLALTLLGLISLTLARAAPTEPALQRVPVQRVLRPGLSVAGTPANLNVSITLRYGSKTPGTVLLLMPGYLGGAGSFDRLARQIVALDPKVAVWAVDRRSNLLEPQNRVRFASRAQLETLAREGLPVLPAEKVAYMKDWGLNVTLNDWRAAVQEARKLTPRVFIGGHSLGAALSGLYAAYDFGGQRGYNDVRGLVMLDGYPGLLSGNAVSPQEYQQGANNMIGPIPGTDNLASAPYVNTFFYGPQLASRAAAQARLAAQYPQAPAPPDAFLKWPATNLAAAMTTISQRYTFVPFLALTTGRATNVRETPNPLPRFLGGQDSQRIEGPQDPEKLIGWQGDAQSLTDAQDFARRFWLPLSDATEWYFPQKLALDVAAARLSTTGTPYEQTLPVLYNAAVTLPLLGISAQNGVTTDQDFQQYAEGHIKDLTLHTLPGAAHLDMTYAKSDQVARWITEWLAKHP</sequence>
<reference evidence="2 3" key="1">
    <citation type="submission" date="2018-09" db="EMBL/GenBank/DDBJ databases">
        <authorList>
            <person name="Zhu H."/>
        </authorList>
    </citation>
    <scope>NUCLEOTIDE SEQUENCE [LARGE SCALE GENOMIC DNA]</scope>
    <source>
        <strain evidence="2 3">K2S05-167</strain>
    </source>
</reference>
<protein>
    <submittedName>
        <fullName evidence="2">Alpha/beta fold hydrolase</fullName>
    </submittedName>
</protein>
<dbReference type="AlphaFoldDB" id="A0A418VB53"/>
<dbReference type="GO" id="GO:0016787">
    <property type="term" value="F:hydrolase activity"/>
    <property type="evidence" value="ECO:0007669"/>
    <property type="project" value="UniProtKB-KW"/>
</dbReference>
<dbReference type="InterPro" id="IPR029058">
    <property type="entry name" value="AB_hydrolase_fold"/>
</dbReference>
<dbReference type="Gene3D" id="3.40.50.1820">
    <property type="entry name" value="alpha/beta hydrolase"/>
    <property type="match status" value="2"/>
</dbReference>
<dbReference type="Proteomes" id="UP000286287">
    <property type="component" value="Unassembled WGS sequence"/>
</dbReference>
<evidence type="ECO:0000313" key="2">
    <source>
        <dbReference type="EMBL" id="RJF73260.1"/>
    </source>
</evidence>
<comment type="caution">
    <text evidence="2">The sequence shown here is derived from an EMBL/GenBank/DDBJ whole genome shotgun (WGS) entry which is preliminary data.</text>
</comment>
<evidence type="ECO:0000256" key="1">
    <source>
        <dbReference type="SAM" id="MobiDB-lite"/>
    </source>
</evidence>
<feature type="region of interest" description="Disordered" evidence="1">
    <location>
        <begin position="322"/>
        <end position="343"/>
    </location>
</feature>
<proteinExistence type="predicted"/>